<keyword evidence="2" id="KW-1185">Reference proteome</keyword>
<accession>A0A8H6IDM1</accession>
<sequence>MTSYHHVMPNHHRSSSTMSIMQPNYHIENYFFISNVQLGESMYYLDNTLLIFLNWTCCNLITTTIEAIAGSDSAVYTNDLLDTFFQELNKERRTCTPKVQLDSSTCQIRVRYSLAGVQSNWSPASLVDYPARLREQVGQASHISYN</sequence>
<protein>
    <submittedName>
        <fullName evidence="1">Uncharacterized protein</fullName>
    </submittedName>
</protein>
<dbReference type="EMBL" id="JACGCI010000007">
    <property type="protein sequence ID" value="KAF6762539.1"/>
    <property type="molecule type" value="Genomic_DNA"/>
</dbReference>
<proteinExistence type="predicted"/>
<reference evidence="1 2" key="1">
    <citation type="submission" date="2020-07" db="EMBL/GenBank/DDBJ databases">
        <title>Comparative genomics of pyrophilous fungi reveals a link between fire events and developmental genes.</title>
        <authorList>
            <consortium name="DOE Joint Genome Institute"/>
            <person name="Steindorff A.S."/>
            <person name="Carver A."/>
            <person name="Calhoun S."/>
            <person name="Stillman K."/>
            <person name="Liu H."/>
            <person name="Lipzen A."/>
            <person name="Pangilinan J."/>
            <person name="Labutti K."/>
            <person name="Bruns T.D."/>
            <person name="Grigoriev I.V."/>
        </authorList>
    </citation>
    <scope>NUCLEOTIDE SEQUENCE [LARGE SCALE GENOMIC DNA]</scope>
    <source>
        <strain evidence="1 2">CBS 144469</strain>
    </source>
</reference>
<evidence type="ECO:0000313" key="1">
    <source>
        <dbReference type="EMBL" id="KAF6762539.1"/>
    </source>
</evidence>
<comment type="caution">
    <text evidence="1">The sequence shown here is derived from an EMBL/GenBank/DDBJ whole genome shotgun (WGS) entry which is preliminary data.</text>
</comment>
<dbReference type="Proteomes" id="UP000521943">
    <property type="component" value="Unassembled WGS sequence"/>
</dbReference>
<evidence type="ECO:0000313" key="2">
    <source>
        <dbReference type="Proteomes" id="UP000521943"/>
    </source>
</evidence>
<gene>
    <name evidence="1" type="ORF">DFP72DRAFT_841680</name>
</gene>
<dbReference type="AlphaFoldDB" id="A0A8H6IDM1"/>
<name>A0A8H6IDM1_9AGAR</name>
<organism evidence="1 2">
    <name type="scientific">Ephemerocybe angulata</name>
    <dbReference type="NCBI Taxonomy" id="980116"/>
    <lineage>
        <taxon>Eukaryota</taxon>
        <taxon>Fungi</taxon>
        <taxon>Dikarya</taxon>
        <taxon>Basidiomycota</taxon>
        <taxon>Agaricomycotina</taxon>
        <taxon>Agaricomycetes</taxon>
        <taxon>Agaricomycetidae</taxon>
        <taxon>Agaricales</taxon>
        <taxon>Agaricineae</taxon>
        <taxon>Psathyrellaceae</taxon>
        <taxon>Ephemerocybe</taxon>
    </lineage>
</organism>